<dbReference type="AlphaFoldDB" id="A0A8T2AG27"/>
<sequence length="124" mass="14037">MSTSRGSVLNAYALEFEPNPDDRCIFVTFSNGFPLTESQIFAFFNRMCPGRVVDVYVHRPRPTGRVARQGLFGKVMFNSISIPGYVLGSREKVCFVIDGRPMYCRRFVSKRSRTANATALGDRR</sequence>
<dbReference type="Proteomes" id="UP000694240">
    <property type="component" value="Chromosome 9"/>
</dbReference>
<dbReference type="EMBL" id="JAEFBK010000009">
    <property type="protein sequence ID" value="KAG7570501.1"/>
    <property type="molecule type" value="Genomic_DNA"/>
</dbReference>
<keyword evidence="2" id="KW-1185">Reference proteome</keyword>
<protein>
    <recommendedName>
        <fullName evidence="3">RRM domain-containing protein</fullName>
    </recommendedName>
</protein>
<comment type="caution">
    <text evidence="1">The sequence shown here is derived from an EMBL/GenBank/DDBJ whole genome shotgun (WGS) entry which is preliminary data.</text>
</comment>
<accession>A0A8T2AG27</accession>
<dbReference type="PANTHER" id="PTHR33527">
    <property type="entry name" value="OS07G0274300 PROTEIN"/>
    <property type="match status" value="1"/>
</dbReference>
<gene>
    <name evidence="1" type="ORF">ISN45_Aa04g030940</name>
</gene>
<evidence type="ECO:0000313" key="1">
    <source>
        <dbReference type="EMBL" id="KAG7570501.1"/>
    </source>
</evidence>
<evidence type="ECO:0008006" key="3">
    <source>
        <dbReference type="Google" id="ProtNLM"/>
    </source>
</evidence>
<proteinExistence type="predicted"/>
<reference evidence="1 2" key="1">
    <citation type="submission" date="2020-12" db="EMBL/GenBank/DDBJ databases">
        <title>Concerted genomic and epigenomic changes stabilize Arabidopsis allopolyploids.</title>
        <authorList>
            <person name="Chen Z."/>
        </authorList>
    </citation>
    <scope>NUCLEOTIDE SEQUENCE [LARGE SCALE GENOMIC DNA]</scope>
    <source>
        <strain evidence="1">Allo738</strain>
        <tissue evidence="1">Leaf</tissue>
    </source>
</reference>
<name>A0A8T2AG27_9BRAS</name>
<evidence type="ECO:0000313" key="2">
    <source>
        <dbReference type="Proteomes" id="UP000694240"/>
    </source>
</evidence>
<dbReference type="PANTHER" id="PTHR33527:SF45">
    <property type="entry name" value="RRM DOMAIN-CONTAINING PROTEIN"/>
    <property type="match status" value="1"/>
</dbReference>
<organism evidence="1 2">
    <name type="scientific">Arabidopsis thaliana x Arabidopsis arenosa</name>
    <dbReference type="NCBI Taxonomy" id="1240361"/>
    <lineage>
        <taxon>Eukaryota</taxon>
        <taxon>Viridiplantae</taxon>
        <taxon>Streptophyta</taxon>
        <taxon>Embryophyta</taxon>
        <taxon>Tracheophyta</taxon>
        <taxon>Spermatophyta</taxon>
        <taxon>Magnoliopsida</taxon>
        <taxon>eudicotyledons</taxon>
        <taxon>Gunneridae</taxon>
        <taxon>Pentapetalae</taxon>
        <taxon>rosids</taxon>
        <taxon>malvids</taxon>
        <taxon>Brassicales</taxon>
        <taxon>Brassicaceae</taxon>
        <taxon>Camelineae</taxon>
        <taxon>Arabidopsis</taxon>
    </lineage>
</organism>